<dbReference type="Proteomes" id="UP001270362">
    <property type="component" value="Unassembled WGS sequence"/>
</dbReference>
<gene>
    <name evidence="2" type="ORF">B0T22DRAFT_481548</name>
</gene>
<accession>A0AAE0XD08</accession>
<evidence type="ECO:0000313" key="3">
    <source>
        <dbReference type="Proteomes" id="UP001270362"/>
    </source>
</evidence>
<feature type="compositionally biased region" description="Low complexity" evidence="1">
    <location>
        <begin position="22"/>
        <end position="35"/>
    </location>
</feature>
<evidence type="ECO:0000313" key="2">
    <source>
        <dbReference type="EMBL" id="KAK3690370.1"/>
    </source>
</evidence>
<sequence>MPRGTAAAAAEALTPGEASGLTRPATATRTRPGPTCSRSAGDWNNGYSDHIIPFSGAKFCFHKYEESVVHTDKVWLSHWASTDCNQARMSSEKKSMMLSPNATSAPISIPGATPDKRYETKSFYKEANKASDAKLLPATPTTQFSVSVSPSGTALSTATKK</sequence>
<evidence type="ECO:0000256" key="1">
    <source>
        <dbReference type="SAM" id="MobiDB-lite"/>
    </source>
</evidence>
<keyword evidence="3" id="KW-1185">Reference proteome</keyword>
<protein>
    <submittedName>
        <fullName evidence="2">Uncharacterized protein</fullName>
    </submittedName>
</protein>
<feature type="region of interest" description="Disordered" evidence="1">
    <location>
        <begin position="91"/>
        <end position="114"/>
    </location>
</feature>
<feature type="region of interest" description="Disordered" evidence="1">
    <location>
        <begin position="1"/>
        <end position="42"/>
    </location>
</feature>
<comment type="caution">
    <text evidence="2">The sequence shown here is derived from an EMBL/GenBank/DDBJ whole genome shotgun (WGS) entry which is preliminary data.</text>
</comment>
<dbReference type="AlphaFoldDB" id="A0AAE0XD08"/>
<organism evidence="2 3">
    <name type="scientific">Podospora appendiculata</name>
    <dbReference type="NCBI Taxonomy" id="314037"/>
    <lineage>
        <taxon>Eukaryota</taxon>
        <taxon>Fungi</taxon>
        <taxon>Dikarya</taxon>
        <taxon>Ascomycota</taxon>
        <taxon>Pezizomycotina</taxon>
        <taxon>Sordariomycetes</taxon>
        <taxon>Sordariomycetidae</taxon>
        <taxon>Sordariales</taxon>
        <taxon>Podosporaceae</taxon>
        <taxon>Podospora</taxon>
    </lineage>
</organism>
<feature type="compositionally biased region" description="Low complexity" evidence="1">
    <location>
        <begin position="1"/>
        <end position="12"/>
    </location>
</feature>
<name>A0AAE0XD08_9PEZI</name>
<proteinExistence type="predicted"/>
<reference evidence="2" key="1">
    <citation type="journal article" date="2023" name="Mol. Phylogenet. Evol.">
        <title>Genome-scale phylogeny and comparative genomics of the fungal order Sordariales.</title>
        <authorList>
            <person name="Hensen N."/>
            <person name="Bonometti L."/>
            <person name="Westerberg I."/>
            <person name="Brannstrom I.O."/>
            <person name="Guillou S."/>
            <person name="Cros-Aarteil S."/>
            <person name="Calhoun S."/>
            <person name="Haridas S."/>
            <person name="Kuo A."/>
            <person name="Mondo S."/>
            <person name="Pangilinan J."/>
            <person name="Riley R."/>
            <person name="LaButti K."/>
            <person name="Andreopoulos B."/>
            <person name="Lipzen A."/>
            <person name="Chen C."/>
            <person name="Yan M."/>
            <person name="Daum C."/>
            <person name="Ng V."/>
            <person name="Clum A."/>
            <person name="Steindorff A."/>
            <person name="Ohm R.A."/>
            <person name="Martin F."/>
            <person name="Silar P."/>
            <person name="Natvig D.O."/>
            <person name="Lalanne C."/>
            <person name="Gautier V."/>
            <person name="Ament-Velasquez S.L."/>
            <person name="Kruys A."/>
            <person name="Hutchinson M.I."/>
            <person name="Powell A.J."/>
            <person name="Barry K."/>
            <person name="Miller A.N."/>
            <person name="Grigoriev I.V."/>
            <person name="Debuchy R."/>
            <person name="Gladieux P."/>
            <person name="Hiltunen Thoren M."/>
            <person name="Johannesson H."/>
        </authorList>
    </citation>
    <scope>NUCLEOTIDE SEQUENCE</scope>
    <source>
        <strain evidence="2">CBS 314.62</strain>
    </source>
</reference>
<reference evidence="2" key="2">
    <citation type="submission" date="2023-06" db="EMBL/GenBank/DDBJ databases">
        <authorList>
            <consortium name="Lawrence Berkeley National Laboratory"/>
            <person name="Haridas S."/>
            <person name="Hensen N."/>
            <person name="Bonometti L."/>
            <person name="Westerberg I."/>
            <person name="Brannstrom I.O."/>
            <person name="Guillou S."/>
            <person name="Cros-Aarteil S."/>
            <person name="Calhoun S."/>
            <person name="Kuo A."/>
            <person name="Mondo S."/>
            <person name="Pangilinan J."/>
            <person name="Riley R."/>
            <person name="Labutti K."/>
            <person name="Andreopoulos B."/>
            <person name="Lipzen A."/>
            <person name="Chen C."/>
            <person name="Yanf M."/>
            <person name="Daum C."/>
            <person name="Ng V."/>
            <person name="Clum A."/>
            <person name="Steindorff A."/>
            <person name="Ohm R."/>
            <person name="Martin F."/>
            <person name="Silar P."/>
            <person name="Natvig D."/>
            <person name="Lalanne C."/>
            <person name="Gautier V."/>
            <person name="Ament-Velasquez S.L."/>
            <person name="Kruys A."/>
            <person name="Hutchinson M.I."/>
            <person name="Powell A.J."/>
            <person name="Barry K."/>
            <person name="Miller A.N."/>
            <person name="Grigoriev I.V."/>
            <person name="Debuchy R."/>
            <person name="Gladieux P."/>
            <person name="Thoren M.H."/>
            <person name="Johannesson H."/>
        </authorList>
    </citation>
    <scope>NUCLEOTIDE SEQUENCE</scope>
    <source>
        <strain evidence="2">CBS 314.62</strain>
    </source>
</reference>
<dbReference type="EMBL" id="JAULSO010000002">
    <property type="protein sequence ID" value="KAK3690370.1"/>
    <property type="molecule type" value="Genomic_DNA"/>
</dbReference>